<evidence type="ECO:0000313" key="1">
    <source>
        <dbReference type="EMBL" id="CAD7285525.1"/>
    </source>
</evidence>
<dbReference type="EMBL" id="OA898020">
    <property type="protein sequence ID" value="CAD7285525.1"/>
    <property type="molecule type" value="Genomic_DNA"/>
</dbReference>
<reference evidence="1" key="1">
    <citation type="submission" date="2020-11" db="EMBL/GenBank/DDBJ databases">
        <authorList>
            <person name="Tran Van P."/>
        </authorList>
    </citation>
    <scope>NUCLEOTIDE SEQUENCE</scope>
</reference>
<dbReference type="Proteomes" id="UP000678499">
    <property type="component" value="Unassembled WGS sequence"/>
</dbReference>
<organism evidence="1">
    <name type="scientific">Notodromas monacha</name>
    <dbReference type="NCBI Taxonomy" id="399045"/>
    <lineage>
        <taxon>Eukaryota</taxon>
        <taxon>Metazoa</taxon>
        <taxon>Ecdysozoa</taxon>
        <taxon>Arthropoda</taxon>
        <taxon>Crustacea</taxon>
        <taxon>Oligostraca</taxon>
        <taxon>Ostracoda</taxon>
        <taxon>Podocopa</taxon>
        <taxon>Podocopida</taxon>
        <taxon>Cypridocopina</taxon>
        <taxon>Cypridoidea</taxon>
        <taxon>Cyprididae</taxon>
        <taxon>Notodromas</taxon>
    </lineage>
</organism>
<feature type="non-terminal residue" evidence="1">
    <location>
        <position position="1"/>
    </location>
</feature>
<dbReference type="AlphaFoldDB" id="A0A7R9GLG2"/>
<dbReference type="OrthoDB" id="41905at2759"/>
<gene>
    <name evidence="1" type="ORF">NMOB1V02_LOCUS13127</name>
</gene>
<sequence>MLRAAFGDPNLGPNGEVWSTSTTYKESDLVFGAILVADLFRDLVFGAILVADLREAFVLPFGQQGADVLGVLQRDYFAFRVTESLERTDFQILAESDGIALEQTSSANFSYVW</sequence>
<dbReference type="EMBL" id="CAJPEX010015983">
    <property type="protein sequence ID" value="CAG0925677.1"/>
    <property type="molecule type" value="Genomic_DNA"/>
</dbReference>
<evidence type="ECO:0000313" key="2">
    <source>
        <dbReference type="Proteomes" id="UP000678499"/>
    </source>
</evidence>
<proteinExistence type="predicted"/>
<accession>A0A7R9GLG2</accession>
<name>A0A7R9GLG2_9CRUS</name>
<protein>
    <submittedName>
        <fullName evidence="1">Uncharacterized protein</fullName>
    </submittedName>
</protein>
<keyword evidence="2" id="KW-1185">Reference proteome</keyword>